<dbReference type="NCBIfam" id="NF033169">
    <property type="entry name" value="lipo_LIC10494"/>
    <property type="match status" value="1"/>
</dbReference>
<reference evidence="1" key="1">
    <citation type="journal article" date="2019" name="PLoS Negl. Trop. Dis.">
        <title>Revisiting the worldwide diversity of Leptospira species in the environment.</title>
        <authorList>
            <person name="Vincent A.T."/>
            <person name="Schiettekatte O."/>
            <person name="Bourhy P."/>
            <person name="Veyrier F.J."/>
            <person name="Picardeau M."/>
        </authorList>
    </citation>
    <scope>NUCLEOTIDE SEQUENCE [LARGE SCALE GENOMIC DNA]</scope>
    <source>
        <strain evidence="1">201300427</strain>
    </source>
</reference>
<protein>
    <submittedName>
        <fullName evidence="1">Lipoprotein</fullName>
    </submittedName>
</protein>
<proteinExistence type="predicted"/>
<dbReference type="EMBL" id="RQHW01000080">
    <property type="protein sequence ID" value="TGN16950.1"/>
    <property type="molecule type" value="Genomic_DNA"/>
</dbReference>
<dbReference type="OrthoDB" id="326305at2"/>
<name>A0A4R9LYK0_9LEPT</name>
<dbReference type="AlphaFoldDB" id="A0A4R9LYK0"/>
<keyword evidence="1" id="KW-0449">Lipoprotein</keyword>
<comment type="caution">
    <text evidence="1">The sequence shown here is derived from an EMBL/GenBank/DDBJ whole genome shotgun (WGS) entry which is preliminary data.</text>
</comment>
<dbReference type="Proteomes" id="UP000298058">
    <property type="component" value="Unassembled WGS sequence"/>
</dbReference>
<keyword evidence="2" id="KW-1185">Reference proteome</keyword>
<dbReference type="PROSITE" id="PS51257">
    <property type="entry name" value="PROKAR_LIPOPROTEIN"/>
    <property type="match status" value="1"/>
</dbReference>
<evidence type="ECO:0000313" key="1">
    <source>
        <dbReference type="EMBL" id="TGN16950.1"/>
    </source>
</evidence>
<accession>A0A4R9LYK0</accession>
<sequence length="215" mass="24880">MKLSSRKSFSLIFFVLFLFGYSCKSNPYNIRSATASVSSQKKIVIGPIENRDIKSLRSIASDFQDLLKFELMKNNFVLVPIQKRKNKKDFDESKDMLGSLPIQLRKAAGENWNEVYSGDRLLDREEIKNLYLEDPFDLYLQGSISIQNNDRVLDKKEYNYIFLHIYDANGNSVGMITSTFDNEIMYESELLKKVADGIILEFQKKIALKELSSRQ</sequence>
<dbReference type="RefSeq" id="WP_135762129.1">
    <property type="nucleotide sequence ID" value="NZ_RQHW01000080.1"/>
</dbReference>
<gene>
    <name evidence="1" type="ORF">EHS15_18740</name>
</gene>
<evidence type="ECO:0000313" key="2">
    <source>
        <dbReference type="Proteomes" id="UP000298058"/>
    </source>
</evidence>
<organism evidence="1 2">
    <name type="scientific">Leptospira idonii</name>
    <dbReference type="NCBI Taxonomy" id="1193500"/>
    <lineage>
        <taxon>Bacteria</taxon>
        <taxon>Pseudomonadati</taxon>
        <taxon>Spirochaetota</taxon>
        <taxon>Spirochaetia</taxon>
        <taxon>Leptospirales</taxon>
        <taxon>Leptospiraceae</taxon>
        <taxon>Leptospira</taxon>
    </lineage>
</organism>